<evidence type="ECO:0000313" key="12">
    <source>
        <dbReference type="EMBL" id="TCV96971.1"/>
    </source>
</evidence>
<dbReference type="SMART" id="SM00962">
    <property type="entry name" value="SRP54"/>
    <property type="match status" value="1"/>
</dbReference>
<keyword evidence="7 9" id="KW-0687">Ribonucleoprotein</keyword>
<dbReference type="GO" id="GO:0003924">
    <property type="term" value="F:GTPase activity"/>
    <property type="evidence" value="ECO:0007669"/>
    <property type="project" value="UniProtKB-UniRule"/>
</dbReference>
<dbReference type="EC" id="3.6.5.4" evidence="9"/>
<evidence type="ECO:0000256" key="9">
    <source>
        <dbReference type="HAMAP-Rule" id="MF_00306"/>
    </source>
</evidence>
<evidence type="ECO:0000256" key="8">
    <source>
        <dbReference type="ARBA" id="ARBA00048027"/>
    </source>
</evidence>
<dbReference type="GO" id="GO:0006614">
    <property type="term" value="P:SRP-dependent cotranslational protein targeting to membrane"/>
    <property type="evidence" value="ECO:0007669"/>
    <property type="project" value="InterPro"/>
</dbReference>
<dbReference type="Pfam" id="PF02978">
    <property type="entry name" value="SRP_SPB"/>
    <property type="match status" value="1"/>
</dbReference>
<gene>
    <name evidence="9" type="primary">ffh</name>
    <name evidence="12" type="ORF">EDD60_11550</name>
</gene>
<dbReference type="AlphaFoldDB" id="A0A4R3YWC1"/>
<comment type="function">
    <text evidence="9">Involved in targeting and insertion of nascent membrane proteins into the cytoplasmic membrane. Binds to the hydrophobic signal sequence of the ribosome-nascent chain (RNC) as it emerges from the ribosomes. The SRP-RNC complex is then targeted to the cytoplasmic membrane where it interacts with the SRP receptor FtsY.</text>
</comment>
<evidence type="ECO:0000256" key="7">
    <source>
        <dbReference type="ARBA" id="ARBA00023274"/>
    </source>
</evidence>
<reference evidence="12 13" key="1">
    <citation type="submission" date="2019-03" db="EMBL/GenBank/DDBJ databases">
        <title>Genomic Encyclopedia of Type Strains, Phase IV (KMG-IV): sequencing the most valuable type-strain genomes for metagenomic binning, comparative biology and taxonomic classification.</title>
        <authorList>
            <person name="Goeker M."/>
        </authorList>
    </citation>
    <scope>NUCLEOTIDE SEQUENCE [LARGE SCALE GENOMIC DNA]</scope>
    <source>
        <strain evidence="12 13">DSM 29487</strain>
    </source>
</reference>
<dbReference type="SUPFAM" id="SSF52540">
    <property type="entry name" value="P-loop containing nucleoside triphosphate hydrolases"/>
    <property type="match status" value="1"/>
</dbReference>
<dbReference type="InterPro" id="IPR000897">
    <property type="entry name" value="SRP54_GTPase_dom"/>
</dbReference>
<dbReference type="CDD" id="cd18539">
    <property type="entry name" value="SRP_G"/>
    <property type="match status" value="1"/>
</dbReference>
<dbReference type="InterPro" id="IPR027417">
    <property type="entry name" value="P-loop_NTPase"/>
</dbReference>
<comment type="catalytic activity">
    <reaction evidence="8 9">
        <text>GTP + H2O = GDP + phosphate + H(+)</text>
        <dbReference type="Rhea" id="RHEA:19669"/>
        <dbReference type="ChEBI" id="CHEBI:15377"/>
        <dbReference type="ChEBI" id="CHEBI:15378"/>
        <dbReference type="ChEBI" id="CHEBI:37565"/>
        <dbReference type="ChEBI" id="CHEBI:43474"/>
        <dbReference type="ChEBI" id="CHEBI:58189"/>
        <dbReference type="EC" id="3.6.5.4"/>
    </reaction>
</comment>
<accession>A0A4R3YWC1</accession>
<dbReference type="RefSeq" id="WP_066447799.1">
    <property type="nucleotide sequence ID" value="NZ_CAUWFI010000024.1"/>
</dbReference>
<dbReference type="PROSITE" id="PS00300">
    <property type="entry name" value="SRP54"/>
    <property type="match status" value="1"/>
</dbReference>
<dbReference type="EMBL" id="SMCQ01000015">
    <property type="protein sequence ID" value="TCV96971.1"/>
    <property type="molecule type" value="Genomic_DNA"/>
</dbReference>
<dbReference type="SMART" id="SM00963">
    <property type="entry name" value="SRP54_N"/>
    <property type="match status" value="1"/>
</dbReference>
<keyword evidence="13" id="KW-1185">Reference proteome</keyword>
<evidence type="ECO:0000256" key="10">
    <source>
        <dbReference type="SAM" id="MobiDB-lite"/>
    </source>
</evidence>
<evidence type="ECO:0000256" key="4">
    <source>
        <dbReference type="ARBA" id="ARBA00022884"/>
    </source>
</evidence>
<evidence type="ECO:0000256" key="2">
    <source>
        <dbReference type="ARBA" id="ARBA00022741"/>
    </source>
</evidence>
<dbReference type="Gene3D" id="1.20.120.140">
    <property type="entry name" value="Signal recognition particle SRP54, nucleotide-binding domain"/>
    <property type="match status" value="1"/>
</dbReference>
<feature type="domain" description="SRP54-type proteins GTP-binding" evidence="11">
    <location>
        <begin position="269"/>
        <end position="282"/>
    </location>
</feature>
<feature type="binding site" evidence="9">
    <location>
        <begin position="248"/>
        <end position="251"/>
    </location>
    <ligand>
        <name>GTP</name>
        <dbReference type="ChEBI" id="CHEBI:37565"/>
    </ligand>
</feature>
<evidence type="ECO:0000256" key="6">
    <source>
        <dbReference type="ARBA" id="ARBA00023135"/>
    </source>
</evidence>
<protein>
    <recommendedName>
        <fullName evidence="9">Signal recognition particle protein</fullName>
        <ecNumber evidence="9">3.6.5.4</ecNumber>
    </recommendedName>
    <alternativeName>
        <fullName evidence="9">Fifty-four homolog</fullName>
    </alternativeName>
</protein>
<dbReference type="Proteomes" id="UP000295515">
    <property type="component" value="Unassembled WGS sequence"/>
</dbReference>
<dbReference type="SMART" id="SM00382">
    <property type="entry name" value="AAA"/>
    <property type="match status" value="1"/>
</dbReference>
<dbReference type="InterPro" id="IPR022941">
    <property type="entry name" value="SRP54"/>
</dbReference>
<comment type="domain">
    <text evidence="9">Composed of three domains: the N-terminal N domain, which is responsible for interactions with the ribosome, the central G domain, which binds GTP, and the C-terminal M domain, which binds the RNA and the signal sequence of the RNC.</text>
</comment>
<dbReference type="NCBIfam" id="TIGR00959">
    <property type="entry name" value="ffh"/>
    <property type="match status" value="1"/>
</dbReference>
<dbReference type="Gene3D" id="3.40.50.300">
    <property type="entry name" value="P-loop containing nucleotide triphosphate hydrolases"/>
    <property type="match status" value="1"/>
</dbReference>
<dbReference type="InterPro" id="IPR042101">
    <property type="entry name" value="SRP54_N_sf"/>
</dbReference>
<dbReference type="GeneID" id="98915880"/>
<dbReference type="InterPro" id="IPR004125">
    <property type="entry name" value="Signal_recog_particle_SRP54_M"/>
</dbReference>
<feature type="binding site" evidence="9">
    <location>
        <begin position="107"/>
        <end position="114"/>
    </location>
    <ligand>
        <name>GTP</name>
        <dbReference type="ChEBI" id="CHEBI:37565"/>
    </ligand>
</feature>
<name>A0A4R3YWC1_9FIRM</name>
<keyword evidence="6 9" id="KW-0733">Signal recognition particle</keyword>
<dbReference type="SUPFAM" id="SSF47446">
    <property type="entry name" value="Signal peptide-binding domain"/>
    <property type="match status" value="1"/>
</dbReference>
<dbReference type="PANTHER" id="PTHR11564">
    <property type="entry name" value="SIGNAL RECOGNITION PARTICLE 54K PROTEIN SRP54"/>
    <property type="match status" value="1"/>
</dbReference>
<organism evidence="12 13">
    <name type="scientific">Longibaculum muris</name>
    <dbReference type="NCBI Taxonomy" id="1796628"/>
    <lineage>
        <taxon>Bacteria</taxon>
        <taxon>Bacillati</taxon>
        <taxon>Bacillota</taxon>
        <taxon>Erysipelotrichia</taxon>
        <taxon>Erysipelotrichales</taxon>
        <taxon>Coprobacillaceae</taxon>
        <taxon>Longibaculum</taxon>
    </lineage>
</organism>
<evidence type="ECO:0000259" key="11">
    <source>
        <dbReference type="PROSITE" id="PS00300"/>
    </source>
</evidence>
<keyword evidence="5 9" id="KW-0342">GTP-binding</keyword>
<dbReference type="FunFam" id="3.40.50.300:FF:000022">
    <property type="entry name" value="Signal recognition particle 54 kDa subunit"/>
    <property type="match status" value="1"/>
</dbReference>
<dbReference type="HAMAP" id="MF_00306">
    <property type="entry name" value="SRP54"/>
    <property type="match status" value="1"/>
</dbReference>
<feature type="region of interest" description="Disordered" evidence="10">
    <location>
        <begin position="432"/>
        <end position="463"/>
    </location>
</feature>
<dbReference type="InterPro" id="IPR004780">
    <property type="entry name" value="SRP"/>
</dbReference>
<evidence type="ECO:0000256" key="3">
    <source>
        <dbReference type="ARBA" id="ARBA00022801"/>
    </source>
</evidence>
<comment type="similarity">
    <text evidence="1 9">Belongs to the GTP-binding SRP family. SRP54 subfamily.</text>
</comment>
<dbReference type="GO" id="GO:0005525">
    <property type="term" value="F:GTP binding"/>
    <property type="evidence" value="ECO:0007669"/>
    <property type="project" value="UniProtKB-UniRule"/>
</dbReference>
<dbReference type="InterPro" id="IPR003593">
    <property type="entry name" value="AAA+_ATPase"/>
</dbReference>
<feature type="compositionally biased region" description="Polar residues" evidence="10">
    <location>
        <begin position="437"/>
        <end position="448"/>
    </location>
</feature>
<dbReference type="Pfam" id="PF02881">
    <property type="entry name" value="SRP54_N"/>
    <property type="match status" value="1"/>
</dbReference>
<comment type="subcellular location">
    <subcellularLocation>
        <location evidence="9">Cytoplasm</location>
    </subcellularLocation>
    <text evidence="9">The SRP-RNC complex is targeted to the cytoplasmic membrane.</text>
</comment>
<keyword evidence="9" id="KW-0963">Cytoplasm</keyword>
<evidence type="ECO:0000313" key="13">
    <source>
        <dbReference type="Proteomes" id="UP000295515"/>
    </source>
</evidence>
<comment type="caution">
    <text evidence="12">The sequence shown here is derived from an EMBL/GenBank/DDBJ whole genome shotgun (WGS) entry which is preliminary data.</text>
</comment>
<feature type="binding site" evidence="9">
    <location>
        <begin position="190"/>
        <end position="194"/>
    </location>
    <ligand>
        <name>GTP</name>
        <dbReference type="ChEBI" id="CHEBI:37565"/>
    </ligand>
</feature>
<dbReference type="PANTHER" id="PTHR11564:SF5">
    <property type="entry name" value="SIGNAL RECOGNITION PARTICLE SUBUNIT SRP54"/>
    <property type="match status" value="1"/>
</dbReference>
<evidence type="ECO:0000256" key="5">
    <source>
        <dbReference type="ARBA" id="ARBA00023134"/>
    </source>
</evidence>
<dbReference type="Pfam" id="PF00448">
    <property type="entry name" value="SRP54"/>
    <property type="match status" value="1"/>
</dbReference>
<sequence>MAFESLSERLQESLKKIRGQATLTEENMDEMLREIRLALLEADVNFQVVKEFIANTKEKALGQDVLGSLKPGQVVVKIVHDELVELLGTSVSELNLSKTPTVIMMVGLQGSGKTTTSGKIAKLLVNKYSKKPLLVAADIYRPAAVDQLKTLGQQLDIPVFEKGTDISAEQIVSEAMNYAYANHHDVVLIDTAGRLHIDEPLMQELQNIKGIVNPSEILLVVDALTGQDIVNVAQSFNDHLGITGAVLTKLDGDSRGGGALSVRHITHVPIKFIGTGEKLDAIDLFYPDRMADRILGMGDVVSLVEKVQDVYDEKDTMKTFQKMQQGTFGLDDMLDQMHQVRKLGPLSGILKMIPGMPKMPEINDEDTDKKLKMTESIIYSMTKEERRNPDILNAKRKERIAKGCGRSVADVNRLIKQFEASRQMMKQMGNLDPVTGMPTQKPKQNMTFNPYRKKERHKKKKKK</sequence>
<dbReference type="GO" id="GO:0048500">
    <property type="term" value="C:signal recognition particle"/>
    <property type="evidence" value="ECO:0007669"/>
    <property type="project" value="UniProtKB-UniRule"/>
</dbReference>
<dbReference type="Gene3D" id="1.10.260.30">
    <property type="entry name" value="Signal recognition particle, SRP54 subunit, M-domain"/>
    <property type="match status" value="1"/>
</dbReference>
<feature type="compositionally biased region" description="Basic residues" evidence="10">
    <location>
        <begin position="451"/>
        <end position="463"/>
    </location>
</feature>
<keyword evidence="3 9" id="KW-0378">Hydrolase</keyword>
<comment type="subunit">
    <text evidence="9">Part of the signal recognition particle protein translocation system, which is composed of SRP and FtsY.</text>
</comment>
<dbReference type="InterPro" id="IPR013822">
    <property type="entry name" value="Signal_recog_particl_SRP54_hlx"/>
</dbReference>
<proteinExistence type="inferred from homology"/>
<dbReference type="InterPro" id="IPR036891">
    <property type="entry name" value="Signal_recog_part_SRP54_M_sf"/>
</dbReference>
<keyword evidence="4 9" id="KW-0694">RNA-binding</keyword>
<keyword evidence="2 9" id="KW-0547">Nucleotide-binding</keyword>
<evidence type="ECO:0000256" key="1">
    <source>
        <dbReference type="ARBA" id="ARBA00005450"/>
    </source>
</evidence>
<dbReference type="GO" id="GO:0008312">
    <property type="term" value="F:7S RNA binding"/>
    <property type="evidence" value="ECO:0007669"/>
    <property type="project" value="InterPro"/>
</dbReference>